<evidence type="ECO:0000313" key="8">
    <source>
        <dbReference type="EMBL" id="MFD2728711.1"/>
    </source>
</evidence>
<feature type="domain" description="Penicillin-binding protein transpeptidase" evidence="5">
    <location>
        <begin position="358"/>
        <end position="652"/>
    </location>
</feature>
<evidence type="ECO:0000313" key="9">
    <source>
        <dbReference type="Proteomes" id="UP001597427"/>
    </source>
</evidence>
<accession>A0ABW5THB9</accession>
<keyword evidence="4" id="KW-0812">Transmembrane</keyword>
<dbReference type="SUPFAM" id="SSF56519">
    <property type="entry name" value="Penicillin binding protein dimerisation domain"/>
    <property type="match status" value="1"/>
</dbReference>
<comment type="similarity">
    <text evidence="2">Belongs to the transpeptidase family.</text>
</comment>
<evidence type="ECO:0000256" key="3">
    <source>
        <dbReference type="ARBA" id="ARBA00023136"/>
    </source>
</evidence>
<reference evidence="9" key="1">
    <citation type="journal article" date="2019" name="Int. J. Syst. Evol. Microbiol.">
        <title>The Global Catalogue of Microorganisms (GCM) 10K type strain sequencing project: providing services to taxonomists for standard genome sequencing and annotation.</title>
        <authorList>
            <consortium name="The Broad Institute Genomics Platform"/>
            <consortium name="The Broad Institute Genome Sequencing Center for Infectious Disease"/>
            <person name="Wu L."/>
            <person name="Ma J."/>
        </authorList>
    </citation>
    <scope>NUCLEOTIDE SEQUENCE [LARGE SCALE GENOMIC DNA]</scope>
    <source>
        <strain evidence="9">TISTR 932</strain>
    </source>
</reference>
<evidence type="ECO:0000256" key="4">
    <source>
        <dbReference type="SAM" id="Phobius"/>
    </source>
</evidence>
<dbReference type="Pfam" id="PF05223">
    <property type="entry name" value="MecA_N"/>
    <property type="match status" value="1"/>
</dbReference>
<keyword evidence="4" id="KW-1133">Transmembrane helix</keyword>
<keyword evidence="3 4" id="KW-0472">Membrane</keyword>
<sequence length="673" mass="74013">MRGKQKRSLVIGVLLVILAVGGYFVYQVIEQKKELAESQKQVTRFVETLTSQKFSTMTSLLNESAVKKAGYTKKEVEEKYQNIYNGIGVSKVTAKNQSVKKTEKHTYDFQYVLTFSTDLGKVKDIAYKGTIQKTEGIYQINWKPSLIFPGMEGQDKVAITTDYATRGEILDRNKQGLAVNQELNQLGVIPGKLGTGDERTTNIQAIATQFNLTPDAIQASLNQSWVTDETFVPLTILYDGVPSTLPTGTTVQQVSGRYYPLGEAAAQLIGYVGDVNAEDIKKDSNLVSGETIGRSGLEMTYDDKLRGTDGGSLTITDKNGKEKSVLLKREKKDGETITLTIDANAQKLAYENLGGQKGATVVTMPTTGDLLALASSPSFNPNKMANGISTAEYQSYANNEGKPFISRFTTRYAPGSTFKMITGAIGIDAGTLDPNESLAISGLKWQKDNSWGSYKVTRVKETDQVNLYDGLIYSDNIYFAQQTLKMGEDKFREGLNKFIFGEKLDLPLSMEPAQISNKDHFSTEVLLADTGYGQGQLLISPIQQATMYSVFANEGTLVYPKLLLNQETKKKENVVSANAVNNIGLDLRAYVTDPTAFGYSLNALGIDIAAKTGTAEVKQSQDDTSGTENSFLLTYDYANHNYLTLNMFEGSTEDWTAIKHVDSLLTYLNDTYK</sequence>
<evidence type="ECO:0000256" key="1">
    <source>
        <dbReference type="ARBA" id="ARBA00004162"/>
    </source>
</evidence>
<dbReference type="Gene3D" id="3.30.1390.30">
    <property type="entry name" value="Penicillin-binding protein 2a, domain 3"/>
    <property type="match status" value="1"/>
</dbReference>
<dbReference type="InterPro" id="IPR036138">
    <property type="entry name" value="PBP_dimer_sf"/>
</dbReference>
<dbReference type="Proteomes" id="UP001597427">
    <property type="component" value="Unassembled WGS sequence"/>
</dbReference>
<evidence type="ECO:0000256" key="2">
    <source>
        <dbReference type="ARBA" id="ARBA00007171"/>
    </source>
</evidence>
<feature type="transmembrane region" description="Helical" evidence="4">
    <location>
        <begin position="9"/>
        <end position="29"/>
    </location>
</feature>
<dbReference type="InterPro" id="IPR050515">
    <property type="entry name" value="Beta-lactam/transpept"/>
</dbReference>
<comment type="subcellular location">
    <subcellularLocation>
        <location evidence="1">Cell membrane</location>
        <topology evidence="1">Single-pass membrane protein</topology>
    </subcellularLocation>
</comment>
<dbReference type="SUPFAM" id="SSF54427">
    <property type="entry name" value="NTF2-like"/>
    <property type="match status" value="1"/>
</dbReference>
<name>A0ABW5THB9_9ENTE</name>
<dbReference type="Gene3D" id="3.90.1310.10">
    <property type="entry name" value="Penicillin-binding protein 2a (Domain 2)"/>
    <property type="match status" value="1"/>
</dbReference>
<dbReference type="EMBL" id="JBHUMO010000033">
    <property type="protein sequence ID" value="MFD2728711.1"/>
    <property type="molecule type" value="Genomic_DNA"/>
</dbReference>
<evidence type="ECO:0000259" key="7">
    <source>
        <dbReference type="Pfam" id="PF05223"/>
    </source>
</evidence>
<dbReference type="Pfam" id="PF00905">
    <property type="entry name" value="Transpeptidase"/>
    <property type="match status" value="1"/>
</dbReference>
<gene>
    <name evidence="8" type="ORF">ACFSR0_04610</name>
</gene>
<evidence type="ECO:0000259" key="6">
    <source>
        <dbReference type="Pfam" id="PF03717"/>
    </source>
</evidence>
<dbReference type="InterPro" id="IPR005311">
    <property type="entry name" value="PBP_dimer"/>
</dbReference>
<organism evidence="8 9">
    <name type="scientific">Enterococcus camelliae</name>
    <dbReference type="NCBI Taxonomy" id="453959"/>
    <lineage>
        <taxon>Bacteria</taxon>
        <taxon>Bacillati</taxon>
        <taxon>Bacillota</taxon>
        <taxon>Bacilli</taxon>
        <taxon>Lactobacillales</taxon>
        <taxon>Enterococcaceae</taxon>
        <taxon>Enterococcus</taxon>
    </lineage>
</organism>
<dbReference type="Gene3D" id="3.40.710.10">
    <property type="entry name" value="DD-peptidase/beta-lactamase superfamily"/>
    <property type="match status" value="1"/>
</dbReference>
<feature type="domain" description="Penicillin-binding protein dimerisation" evidence="6">
    <location>
        <begin position="162"/>
        <end position="324"/>
    </location>
</feature>
<dbReference type="InterPro" id="IPR007887">
    <property type="entry name" value="MecA_N"/>
</dbReference>
<feature type="domain" description="NTF2-like N-terminal transpeptidase" evidence="7">
    <location>
        <begin position="39"/>
        <end position="154"/>
    </location>
</feature>
<dbReference type="PANTHER" id="PTHR30627">
    <property type="entry name" value="PEPTIDOGLYCAN D,D-TRANSPEPTIDASE"/>
    <property type="match status" value="1"/>
</dbReference>
<keyword evidence="9" id="KW-1185">Reference proteome</keyword>
<dbReference type="PANTHER" id="PTHR30627:SF25">
    <property type="entry name" value="PENICILLIN-BINDING PROTEIN 3"/>
    <property type="match status" value="1"/>
</dbReference>
<dbReference type="Gene3D" id="3.10.450.100">
    <property type="entry name" value="NTF2-like, domain 1"/>
    <property type="match status" value="1"/>
</dbReference>
<dbReference type="RefSeq" id="WP_379980385.1">
    <property type="nucleotide sequence ID" value="NZ_JBHUMO010000033.1"/>
</dbReference>
<dbReference type="InterPro" id="IPR001460">
    <property type="entry name" value="PCN-bd_Tpept"/>
</dbReference>
<proteinExistence type="inferred from homology"/>
<dbReference type="InterPro" id="IPR032710">
    <property type="entry name" value="NTF2-like_dom_sf"/>
</dbReference>
<dbReference type="Pfam" id="PF03717">
    <property type="entry name" value="PBP_dimer"/>
    <property type="match status" value="1"/>
</dbReference>
<dbReference type="SUPFAM" id="SSF56601">
    <property type="entry name" value="beta-lactamase/transpeptidase-like"/>
    <property type="match status" value="1"/>
</dbReference>
<dbReference type="InterPro" id="IPR012338">
    <property type="entry name" value="Beta-lactam/transpept-like"/>
</dbReference>
<protein>
    <submittedName>
        <fullName evidence="8">Penicillin-binding transpeptidase domain-containing protein</fullName>
    </submittedName>
</protein>
<comment type="caution">
    <text evidence="8">The sequence shown here is derived from an EMBL/GenBank/DDBJ whole genome shotgun (WGS) entry which is preliminary data.</text>
</comment>
<evidence type="ECO:0000259" key="5">
    <source>
        <dbReference type="Pfam" id="PF00905"/>
    </source>
</evidence>